<name>A0A9W4KMG3_9EURO</name>
<accession>A0A9W4KMG3</accession>
<organism evidence="1 2">
    <name type="scientific">Penicillium egyptiacum</name>
    <dbReference type="NCBI Taxonomy" id="1303716"/>
    <lineage>
        <taxon>Eukaryota</taxon>
        <taxon>Fungi</taxon>
        <taxon>Dikarya</taxon>
        <taxon>Ascomycota</taxon>
        <taxon>Pezizomycotina</taxon>
        <taxon>Eurotiomycetes</taxon>
        <taxon>Eurotiomycetidae</taxon>
        <taxon>Eurotiales</taxon>
        <taxon>Aspergillaceae</taxon>
        <taxon>Penicillium</taxon>
    </lineage>
</organism>
<dbReference type="OrthoDB" id="2245989at2759"/>
<dbReference type="AlphaFoldDB" id="A0A9W4KMG3"/>
<reference evidence="1" key="1">
    <citation type="submission" date="2021-07" db="EMBL/GenBank/DDBJ databases">
        <authorList>
            <person name="Branca A.L. A."/>
        </authorList>
    </citation>
    <scope>NUCLEOTIDE SEQUENCE</scope>
</reference>
<evidence type="ECO:0000313" key="1">
    <source>
        <dbReference type="EMBL" id="CAG8910152.1"/>
    </source>
</evidence>
<comment type="caution">
    <text evidence="1">The sequence shown here is derived from an EMBL/GenBank/DDBJ whole genome shotgun (WGS) entry which is preliminary data.</text>
</comment>
<dbReference type="InterPro" id="IPR021833">
    <property type="entry name" value="DUF3425"/>
</dbReference>
<dbReference type="PANTHER" id="PTHR38116:SF1">
    <property type="entry name" value="BZIP DOMAIN-CONTAINING PROTEIN"/>
    <property type="match status" value="1"/>
</dbReference>
<dbReference type="Proteomes" id="UP001154252">
    <property type="component" value="Unassembled WGS sequence"/>
</dbReference>
<dbReference type="EMBL" id="CAJVRC010000906">
    <property type="protein sequence ID" value="CAG8910152.1"/>
    <property type="molecule type" value="Genomic_DNA"/>
</dbReference>
<sequence>MTTDVENTGSAEAGCLPYLIHLCSRKGSRKQTSSKKCDTISCTTMVPAYSPPDTHKAQDCGGITSQYPPFRCSPAPRDANQLMAYIERLALESHRLGSLDLDHLITLSRVNVQRAAMENILAVGMNMEWMIDDDSISLFNLSRPQKPTDHISYSPRPTPVQLSIPHHPWLDLFPFPRMRDNLISSSDYFDDEELCRDLMGFWDTHDSRATLLVCGEPHNPRNWEVTPGFLMKWGWLLRGCSELVASSNRWRANPGKRPLFRRSTEKSK</sequence>
<dbReference type="Pfam" id="PF11905">
    <property type="entry name" value="DUF3425"/>
    <property type="match status" value="1"/>
</dbReference>
<dbReference type="PANTHER" id="PTHR38116">
    <property type="entry name" value="CHROMOSOME 7, WHOLE GENOME SHOTGUN SEQUENCE"/>
    <property type="match status" value="1"/>
</dbReference>
<protein>
    <submittedName>
        <fullName evidence="1">Uncharacterized protein</fullName>
    </submittedName>
</protein>
<keyword evidence="2" id="KW-1185">Reference proteome</keyword>
<gene>
    <name evidence="1" type="ORF">PEGY_LOCUS10955</name>
</gene>
<evidence type="ECO:0000313" key="2">
    <source>
        <dbReference type="Proteomes" id="UP001154252"/>
    </source>
</evidence>
<proteinExistence type="predicted"/>